<dbReference type="Gene3D" id="3.30.1600.10">
    <property type="entry name" value="SIR2/SIRT2 'Small Domain"/>
    <property type="match status" value="1"/>
</dbReference>
<reference evidence="6 7" key="1">
    <citation type="submission" date="2020-11" db="EMBL/GenBank/DDBJ databases">
        <authorList>
            <person name="Peeters C."/>
        </authorList>
    </citation>
    <scope>NUCLEOTIDE SEQUENCE [LARGE SCALE GENOMIC DNA]</scope>
    <source>
        <strain evidence="6 7">LMG 8286</strain>
    </source>
</reference>
<keyword evidence="6" id="KW-0328">Glycosyltransferase</keyword>
<organism evidence="6 7">
    <name type="scientific">Campylobacter suis</name>
    <dbReference type="NCBI Taxonomy" id="2790657"/>
    <lineage>
        <taxon>Bacteria</taxon>
        <taxon>Pseudomonadati</taxon>
        <taxon>Campylobacterota</taxon>
        <taxon>Epsilonproteobacteria</taxon>
        <taxon>Campylobacterales</taxon>
        <taxon>Campylobacteraceae</taxon>
        <taxon>Campylobacter</taxon>
    </lineage>
</organism>
<feature type="binding site" evidence="3">
    <location>
        <position position="145"/>
    </location>
    <ligand>
        <name>Zn(2+)</name>
        <dbReference type="ChEBI" id="CHEBI:29105"/>
    </ligand>
</feature>
<keyword evidence="2" id="KW-0520">NAD</keyword>
<dbReference type="InterPro" id="IPR026591">
    <property type="entry name" value="Sirtuin_cat_small_dom_sf"/>
</dbReference>
<dbReference type="InterPro" id="IPR026590">
    <property type="entry name" value="Ssirtuin_cat_dom"/>
</dbReference>
<keyword evidence="1 6" id="KW-0808">Transferase</keyword>
<evidence type="ECO:0000259" key="5">
    <source>
        <dbReference type="PROSITE" id="PS50305"/>
    </source>
</evidence>
<dbReference type="Proteomes" id="UP000789359">
    <property type="component" value="Unassembled WGS sequence"/>
</dbReference>
<dbReference type="Gene3D" id="3.40.50.1220">
    <property type="entry name" value="TPP-binding domain"/>
    <property type="match status" value="1"/>
</dbReference>
<keyword evidence="4" id="KW-0812">Transmembrane</keyword>
<proteinExistence type="predicted"/>
<sequence>MSNEYKEKVAKFLQMLDDADAVCIGIASGMSASCGYTFYYQPDRYFKREFGEFERKYGWSNAFDGLYYPYKTREERWAFLATMVHLVLSLPVGQNYFDLKNLLAKKPFIAVTTNQDRQLYGVFDERDVVELQGDWKLMQCDRQCCDEVWDGEEMYENMYANINECKIPSELVPKCPNCGGELNHWVRSRTFLQGTRYANEYKKWRKFLDKHSGKKVLFLELGVGRMTPMFIQEPFWQLVFSTPKATYVTINPKDAIVPREIKSRSLAIGADISKVFRDALKLRENKNAKIVAEEFDGTFAPARIY</sequence>
<evidence type="ECO:0000313" key="7">
    <source>
        <dbReference type="Proteomes" id="UP000789359"/>
    </source>
</evidence>
<feature type="binding site" evidence="3">
    <location>
        <position position="175"/>
    </location>
    <ligand>
        <name>Zn(2+)</name>
        <dbReference type="ChEBI" id="CHEBI:29105"/>
    </ligand>
</feature>
<dbReference type="EC" id="2.4.2.-" evidence="6"/>
<comment type="caution">
    <text evidence="3">Lacks conserved residue(s) required for the propagation of feature annotation.</text>
</comment>
<name>A0ABM8Q0K5_9BACT</name>
<keyword evidence="3" id="KW-0862">Zinc</keyword>
<feature type="domain" description="Deacetylase sirtuin-type" evidence="5">
    <location>
        <begin position="2"/>
        <end position="305"/>
    </location>
</feature>
<feature type="transmembrane region" description="Helical" evidence="4">
    <location>
        <begin position="21"/>
        <end position="40"/>
    </location>
</feature>
<feature type="binding site" evidence="3">
    <location>
        <position position="140"/>
    </location>
    <ligand>
        <name>Zn(2+)</name>
        <dbReference type="ChEBI" id="CHEBI:29105"/>
    </ligand>
</feature>
<dbReference type="EMBL" id="CAJHOE010000001">
    <property type="protein sequence ID" value="CAD7286302.1"/>
    <property type="molecule type" value="Genomic_DNA"/>
</dbReference>
<dbReference type="SUPFAM" id="SSF52467">
    <property type="entry name" value="DHS-like NAD/FAD-binding domain"/>
    <property type="match status" value="1"/>
</dbReference>
<gene>
    <name evidence="6" type="ORF">LMG8286_00133</name>
</gene>
<evidence type="ECO:0000256" key="4">
    <source>
        <dbReference type="SAM" id="Phobius"/>
    </source>
</evidence>
<evidence type="ECO:0000256" key="2">
    <source>
        <dbReference type="ARBA" id="ARBA00023027"/>
    </source>
</evidence>
<keyword evidence="4" id="KW-1133">Transmembrane helix</keyword>
<dbReference type="GO" id="GO:0016757">
    <property type="term" value="F:glycosyltransferase activity"/>
    <property type="evidence" value="ECO:0007669"/>
    <property type="project" value="UniProtKB-KW"/>
</dbReference>
<evidence type="ECO:0000256" key="3">
    <source>
        <dbReference type="PROSITE-ProRule" id="PRU00236"/>
    </source>
</evidence>
<dbReference type="RefSeq" id="WP_230055944.1">
    <property type="nucleotide sequence ID" value="NZ_CAJHOE010000001.1"/>
</dbReference>
<comment type="caution">
    <text evidence="6">The sequence shown here is derived from an EMBL/GenBank/DDBJ whole genome shotgun (WGS) entry which is preliminary data.</text>
</comment>
<evidence type="ECO:0000313" key="6">
    <source>
        <dbReference type="EMBL" id="CAD7286302.1"/>
    </source>
</evidence>
<protein>
    <submittedName>
        <fullName evidence="6">Protein ADP-ribosyltransferase</fullName>
        <ecNumber evidence="6">2.4.2.-</ecNumber>
    </submittedName>
</protein>
<keyword evidence="4" id="KW-0472">Membrane</keyword>
<keyword evidence="3" id="KW-0479">Metal-binding</keyword>
<dbReference type="PROSITE" id="PS50305">
    <property type="entry name" value="SIRTUIN"/>
    <property type="match status" value="1"/>
</dbReference>
<dbReference type="PROSITE" id="PS51257">
    <property type="entry name" value="PROKAR_LIPOPROTEIN"/>
    <property type="match status" value="1"/>
</dbReference>
<accession>A0ABM8Q0K5</accession>
<dbReference type="InterPro" id="IPR029035">
    <property type="entry name" value="DHS-like_NAD/FAD-binding_dom"/>
</dbReference>
<feature type="binding site" evidence="3">
    <location>
        <position position="178"/>
    </location>
    <ligand>
        <name>Zn(2+)</name>
        <dbReference type="ChEBI" id="CHEBI:29105"/>
    </ligand>
</feature>
<keyword evidence="7" id="KW-1185">Reference proteome</keyword>
<evidence type="ECO:0000256" key="1">
    <source>
        <dbReference type="ARBA" id="ARBA00022679"/>
    </source>
</evidence>